<dbReference type="PANTHER" id="PTHR33619">
    <property type="entry name" value="POLYSACCHARIDE EXPORT PROTEIN GFCE-RELATED"/>
    <property type="match status" value="1"/>
</dbReference>
<sequence>MTNLSRSRKALIALMLGASSTTGWAGISDTLFGLSGAESDSSAISSKATGDGGQRGAASTGFGYNPDDTAAAAMVLQGGRFSRQQQGGPGGAAPSPVDVSVAPQAPNSMFGSQLFGGTFHNSRGTGFNPGYQVSIGDTVTLRMWGAFAFDGQLIVDPQGNIFVPNVGPVTVAGIRNADLNGRVLNEVRKVYKANVNVYASLDVAQPVKVFVTGYVKQPGMYGGVASESILSYLDKAGGVDVDRGSYVDVMVKRGGAVRKRFNLYDFLLNGEIDQLQLADGDVIVVGPREHVFTVRGEVYNAYDFEFATPVITLQQALAVARPKPGATHVSIVRRQGTERTTEYYSISNASNVRLNDGDQLTVTSDRYAGTIQVRVEGAHSGEHALVLPYGATMAQVLSQIHANPLSRVDEAQLFRKSVADRQKEMLAVELQKLQEAALSAPSATSEEANLRSKEAENITKFAALASKTEFKGQVVLNERTMGSVILEDGDVINIPERTSVVMVHGEVLFPNAVEWQSGMTASDYVAHVGGYTQKADNSKIIVIHQNGKAELADSGTKVEAGDELMVLPKVKSKSIEITRGITQILYQMAVAAKLIFW</sequence>
<feature type="domain" description="Polysaccharide export protein N-terminal" evidence="4">
    <location>
        <begin position="128"/>
        <end position="198"/>
    </location>
</feature>
<dbReference type="InterPro" id="IPR019554">
    <property type="entry name" value="Soluble_ligand-bd"/>
</dbReference>
<proteinExistence type="predicted"/>
<dbReference type="RefSeq" id="WP_060106424.1">
    <property type="nucleotide sequence ID" value="NZ_LPEQ01000072.1"/>
</dbReference>
<evidence type="ECO:0000313" key="7">
    <source>
        <dbReference type="Proteomes" id="UP000062317"/>
    </source>
</evidence>
<reference evidence="6 7" key="1">
    <citation type="submission" date="2015-11" db="EMBL/GenBank/DDBJ databases">
        <title>Expanding the genomic diversity of Burkholderia species for the development of highly accurate diagnostics.</title>
        <authorList>
            <person name="Sahl J."/>
            <person name="Keim P."/>
            <person name="Wagner D."/>
        </authorList>
    </citation>
    <scope>NUCLEOTIDE SEQUENCE [LARGE SCALE GENOMIC DNA]</scope>
    <source>
        <strain evidence="6 7">MSMB1301WGS</strain>
    </source>
</reference>
<protein>
    <submittedName>
        <fullName evidence="6">Polysialic acid transporter</fullName>
    </submittedName>
</protein>
<dbReference type="Gene3D" id="3.10.560.10">
    <property type="entry name" value="Outer membrane lipoprotein wza domain like"/>
    <property type="match status" value="3"/>
</dbReference>
<dbReference type="Pfam" id="PF10531">
    <property type="entry name" value="SLBB"/>
    <property type="match status" value="1"/>
</dbReference>
<evidence type="ECO:0000256" key="1">
    <source>
        <dbReference type="ARBA" id="ARBA00022729"/>
    </source>
</evidence>
<feature type="domain" description="Soluble ligand binding" evidence="5">
    <location>
        <begin position="500"/>
        <end position="548"/>
    </location>
</feature>
<feature type="signal peptide" evidence="3">
    <location>
        <begin position="1"/>
        <end position="25"/>
    </location>
</feature>
<name>A0A125BND9_9BURK</name>
<feature type="region of interest" description="Disordered" evidence="2">
    <location>
        <begin position="42"/>
        <end position="63"/>
    </location>
</feature>
<dbReference type="Proteomes" id="UP000062317">
    <property type="component" value="Unassembled WGS sequence"/>
</dbReference>
<dbReference type="PANTHER" id="PTHR33619:SF3">
    <property type="entry name" value="POLYSACCHARIDE EXPORT PROTEIN GFCE-RELATED"/>
    <property type="match status" value="1"/>
</dbReference>
<dbReference type="Gene3D" id="3.30.1950.10">
    <property type="entry name" value="wza like domain"/>
    <property type="match status" value="1"/>
</dbReference>
<dbReference type="AlphaFoldDB" id="A0A125BND9"/>
<accession>A0A125BND9</accession>
<keyword evidence="1 3" id="KW-0732">Signal</keyword>
<dbReference type="Pfam" id="PF02563">
    <property type="entry name" value="Poly_export"/>
    <property type="match status" value="1"/>
</dbReference>
<comment type="caution">
    <text evidence="6">The sequence shown here is derived from an EMBL/GenBank/DDBJ whole genome shotgun (WGS) entry which is preliminary data.</text>
</comment>
<organism evidence="6 7">
    <name type="scientific">Burkholderia territorii</name>
    <dbReference type="NCBI Taxonomy" id="1503055"/>
    <lineage>
        <taxon>Bacteria</taxon>
        <taxon>Pseudomonadati</taxon>
        <taxon>Pseudomonadota</taxon>
        <taxon>Betaproteobacteria</taxon>
        <taxon>Burkholderiales</taxon>
        <taxon>Burkholderiaceae</taxon>
        <taxon>Burkholderia</taxon>
        <taxon>Burkholderia cepacia complex</taxon>
    </lineage>
</organism>
<dbReference type="EMBL" id="LPEQ01000072">
    <property type="protein sequence ID" value="KVV47666.1"/>
    <property type="molecule type" value="Genomic_DNA"/>
</dbReference>
<evidence type="ECO:0000259" key="5">
    <source>
        <dbReference type="Pfam" id="PF10531"/>
    </source>
</evidence>
<dbReference type="InterPro" id="IPR049712">
    <property type="entry name" value="Poly_export"/>
</dbReference>
<evidence type="ECO:0000256" key="2">
    <source>
        <dbReference type="SAM" id="MobiDB-lite"/>
    </source>
</evidence>
<evidence type="ECO:0000313" key="6">
    <source>
        <dbReference type="EMBL" id="KVV47666.1"/>
    </source>
</evidence>
<evidence type="ECO:0000259" key="4">
    <source>
        <dbReference type="Pfam" id="PF02563"/>
    </source>
</evidence>
<dbReference type="GO" id="GO:0015159">
    <property type="term" value="F:polysaccharide transmembrane transporter activity"/>
    <property type="evidence" value="ECO:0007669"/>
    <property type="project" value="InterPro"/>
</dbReference>
<dbReference type="InterPro" id="IPR003715">
    <property type="entry name" value="Poly_export_N"/>
</dbReference>
<feature type="chain" id="PRO_5007177249" evidence="3">
    <location>
        <begin position="26"/>
        <end position="597"/>
    </location>
</feature>
<evidence type="ECO:0000256" key="3">
    <source>
        <dbReference type="SAM" id="SignalP"/>
    </source>
</evidence>
<feature type="region of interest" description="Disordered" evidence="2">
    <location>
        <begin position="81"/>
        <end position="102"/>
    </location>
</feature>
<gene>
    <name evidence="6" type="ORF">WT27_05310</name>
</gene>
<keyword evidence="7" id="KW-1185">Reference proteome</keyword>